<feature type="transmembrane region" description="Helical" evidence="1">
    <location>
        <begin position="44"/>
        <end position="66"/>
    </location>
</feature>
<evidence type="ECO:0000313" key="3">
    <source>
        <dbReference type="Proteomes" id="UP001500454"/>
    </source>
</evidence>
<keyword evidence="1" id="KW-0472">Membrane</keyword>
<sequence>MRSFRSYTTRRNARATLLSMFFLLVVTMPALAEAFKGSSMGQVLWTAIFVIFGVPVGLALLVYTYFRSDTSEDTVLQGGLFSTITVGCLTWWGSLFMLTGGKDSTGLPILLGALLTVVAEVLVCRSHRVPQ</sequence>
<gene>
    <name evidence="2" type="ORF">GCM10023186_31930</name>
</gene>
<name>A0ABP8J8F3_9BACT</name>
<dbReference type="Proteomes" id="UP001500454">
    <property type="component" value="Unassembled WGS sequence"/>
</dbReference>
<keyword evidence="1" id="KW-1133">Transmembrane helix</keyword>
<proteinExistence type="predicted"/>
<comment type="caution">
    <text evidence="2">The sequence shown here is derived from an EMBL/GenBank/DDBJ whole genome shotgun (WGS) entry which is preliminary data.</text>
</comment>
<keyword evidence="3" id="KW-1185">Reference proteome</keyword>
<protein>
    <submittedName>
        <fullName evidence="2">Uncharacterized protein</fullName>
    </submittedName>
</protein>
<organism evidence="2 3">
    <name type="scientific">Hymenobacter koreensis</name>
    <dbReference type="NCBI Taxonomy" id="1084523"/>
    <lineage>
        <taxon>Bacteria</taxon>
        <taxon>Pseudomonadati</taxon>
        <taxon>Bacteroidota</taxon>
        <taxon>Cytophagia</taxon>
        <taxon>Cytophagales</taxon>
        <taxon>Hymenobacteraceae</taxon>
        <taxon>Hymenobacter</taxon>
    </lineage>
</organism>
<dbReference type="EMBL" id="BAABHA010000010">
    <property type="protein sequence ID" value="GAA4386858.1"/>
    <property type="molecule type" value="Genomic_DNA"/>
</dbReference>
<feature type="transmembrane region" description="Helical" evidence="1">
    <location>
        <begin position="105"/>
        <end position="124"/>
    </location>
</feature>
<keyword evidence="1" id="KW-0812">Transmembrane</keyword>
<feature type="transmembrane region" description="Helical" evidence="1">
    <location>
        <begin position="78"/>
        <end position="99"/>
    </location>
</feature>
<reference evidence="3" key="1">
    <citation type="journal article" date="2019" name="Int. J. Syst. Evol. Microbiol.">
        <title>The Global Catalogue of Microorganisms (GCM) 10K type strain sequencing project: providing services to taxonomists for standard genome sequencing and annotation.</title>
        <authorList>
            <consortium name="The Broad Institute Genomics Platform"/>
            <consortium name="The Broad Institute Genome Sequencing Center for Infectious Disease"/>
            <person name="Wu L."/>
            <person name="Ma J."/>
        </authorList>
    </citation>
    <scope>NUCLEOTIDE SEQUENCE [LARGE SCALE GENOMIC DNA]</scope>
    <source>
        <strain evidence="3">JCM 17924</strain>
    </source>
</reference>
<accession>A0ABP8J8F3</accession>
<evidence type="ECO:0000256" key="1">
    <source>
        <dbReference type="SAM" id="Phobius"/>
    </source>
</evidence>
<evidence type="ECO:0000313" key="2">
    <source>
        <dbReference type="EMBL" id="GAA4386858.1"/>
    </source>
</evidence>